<keyword evidence="12" id="KW-1185">Reference proteome</keyword>
<dbReference type="AlphaFoldDB" id="A0A1G4JWS7"/>
<dbReference type="OrthoDB" id="369569at2759"/>
<dbReference type="Proteomes" id="UP000190274">
    <property type="component" value="Chromosome G"/>
</dbReference>
<dbReference type="PIRSF" id="PIRSF017207">
    <property type="entry name" value="UCP017207_TM-p85"/>
    <property type="match status" value="1"/>
</dbReference>
<evidence type="ECO:0000256" key="3">
    <source>
        <dbReference type="ARBA" id="ARBA00020820"/>
    </source>
</evidence>
<keyword evidence="4 10" id="KW-0812">Transmembrane</keyword>
<sequence length="181" mass="20242">MSQPVPEWVNNLCDPDYAKKLKGPLTKSVPSPPGCQKHATSTGKQNRKDSQQKQKPDVSILVIQKAWEIAFQPARSIPMNMIVSYMSGSSLQIISIMTALMFVSNPIKSIVNIRRTFKPVLGNSEAQSQVVLAMVMFVVFQIVLMGIGVHKLNSMGLIPNKRSDWLFLEEAAVYREKTYAF</sequence>
<gene>
    <name evidence="11" type="ORF">LADA_0G15896G</name>
</gene>
<evidence type="ECO:0000256" key="2">
    <source>
        <dbReference type="ARBA" id="ARBA00007715"/>
    </source>
</evidence>
<evidence type="ECO:0000256" key="9">
    <source>
        <dbReference type="SAM" id="MobiDB-lite"/>
    </source>
</evidence>
<evidence type="ECO:0000313" key="11">
    <source>
        <dbReference type="EMBL" id="SCU95489.1"/>
    </source>
</evidence>
<proteinExistence type="inferred from homology"/>
<name>A0A1G4JWS7_9SACH</name>
<dbReference type="Pfam" id="PF06417">
    <property type="entry name" value="EMC4"/>
    <property type="match status" value="1"/>
</dbReference>
<evidence type="ECO:0000256" key="1">
    <source>
        <dbReference type="ARBA" id="ARBA00004477"/>
    </source>
</evidence>
<evidence type="ECO:0000313" key="12">
    <source>
        <dbReference type="Proteomes" id="UP000190274"/>
    </source>
</evidence>
<evidence type="ECO:0000256" key="10">
    <source>
        <dbReference type="SAM" id="Phobius"/>
    </source>
</evidence>
<evidence type="ECO:0000256" key="7">
    <source>
        <dbReference type="ARBA" id="ARBA00023136"/>
    </source>
</evidence>
<feature type="region of interest" description="Disordered" evidence="9">
    <location>
        <begin position="23"/>
        <end position="56"/>
    </location>
</feature>
<dbReference type="STRING" id="1266660.A0A1G4JWS7"/>
<dbReference type="GO" id="GO:0072546">
    <property type="term" value="C:EMC complex"/>
    <property type="evidence" value="ECO:0007669"/>
    <property type="project" value="EnsemblFungi"/>
</dbReference>
<comment type="subcellular location">
    <subcellularLocation>
        <location evidence="1">Endoplasmic reticulum membrane</location>
        <topology evidence="1">Multi-pass membrane protein</topology>
    </subcellularLocation>
</comment>
<dbReference type="GO" id="GO:0032977">
    <property type="term" value="F:membrane insertase activity"/>
    <property type="evidence" value="ECO:0007669"/>
    <property type="project" value="EnsemblFungi"/>
</dbReference>
<evidence type="ECO:0000256" key="4">
    <source>
        <dbReference type="ARBA" id="ARBA00022692"/>
    </source>
</evidence>
<evidence type="ECO:0000256" key="8">
    <source>
        <dbReference type="PIRNR" id="PIRNR017207"/>
    </source>
</evidence>
<comment type="similarity">
    <text evidence="2 8">Belongs to the EMC4 family.</text>
</comment>
<reference evidence="12" key="1">
    <citation type="submission" date="2016-03" db="EMBL/GenBank/DDBJ databases">
        <authorList>
            <person name="Devillers H."/>
        </authorList>
    </citation>
    <scope>NUCLEOTIDE SEQUENCE [LARGE SCALE GENOMIC DNA]</scope>
</reference>
<dbReference type="PANTHER" id="PTHR19315">
    <property type="entry name" value="ER MEMBRANE PROTEIN COMPLEX SUBUNIT 4"/>
    <property type="match status" value="1"/>
</dbReference>
<feature type="transmembrane region" description="Helical" evidence="10">
    <location>
        <begin position="130"/>
        <end position="152"/>
    </location>
</feature>
<feature type="compositionally biased region" description="Basic and acidic residues" evidence="9">
    <location>
        <begin position="46"/>
        <end position="56"/>
    </location>
</feature>
<feature type="transmembrane region" description="Helical" evidence="10">
    <location>
        <begin position="82"/>
        <end position="103"/>
    </location>
</feature>
<organism evidence="11 12">
    <name type="scientific">Lachancea dasiensis</name>
    <dbReference type="NCBI Taxonomy" id="1072105"/>
    <lineage>
        <taxon>Eukaryota</taxon>
        <taxon>Fungi</taxon>
        <taxon>Dikarya</taxon>
        <taxon>Ascomycota</taxon>
        <taxon>Saccharomycotina</taxon>
        <taxon>Saccharomycetes</taxon>
        <taxon>Saccharomycetales</taxon>
        <taxon>Saccharomycetaceae</taxon>
        <taxon>Lachancea</taxon>
    </lineage>
</organism>
<dbReference type="GO" id="GO:0015914">
    <property type="term" value="P:phospholipid transport"/>
    <property type="evidence" value="ECO:0007669"/>
    <property type="project" value="EnsemblFungi"/>
</dbReference>
<accession>A0A1G4JWS7</accession>
<dbReference type="EMBL" id="LT598457">
    <property type="protein sequence ID" value="SCU95489.1"/>
    <property type="molecule type" value="Genomic_DNA"/>
</dbReference>
<keyword evidence="6 10" id="KW-1133">Transmembrane helix</keyword>
<keyword evidence="5" id="KW-0256">Endoplasmic reticulum</keyword>
<dbReference type="InterPro" id="IPR009445">
    <property type="entry name" value="TMEM85/Emc4"/>
</dbReference>
<evidence type="ECO:0000256" key="5">
    <source>
        <dbReference type="ARBA" id="ARBA00022824"/>
    </source>
</evidence>
<keyword evidence="7 8" id="KW-0472">Membrane</keyword>
<evidence type="ECO:0000256" key="6">
    <source>
        <dbReference type="ARBA" id="ARBA00022989"/>
    </source>
</evidence>
<dbReference type="GO" id="GO:0045050">
    <property type="term" value="P:protein insertion into ER membrane by stop-transfer membrane-anchor sequence"/>
    <property type="evidence" value="ECO:0007669"/>
    <property type="project" value="EnsemblFungi"/>
</dbReference>
<protein>
    <recommendedName>
        <fullName evidence="3 8">ER membrane protein complex subunit 4</fullName>
    </recommendedName>
</protein>
<dbReference type="GO" id="GO:0006644">
    <property type="term" value="P:phospholipid metabolic process"/>
    <property type="evidence" value="ECO:0007669"/>
    <property type="project" value="EnsemblFungi"/>
</dbReference>